<dbReference type="PANTHER" id="PTHR30547:SF0">
    <property type="entry name" value="BLR8175 PROTEIN"/>
    <property type="match status" value="1"/>
</dbReference>
<dbReference type="EMBL" id="JTHE02000003">
    <property type="protein sequence ID" value="NEV68073.1"/>
    <property type="molecule type" value="Genomic_DNA"/>
</dbReference>
<dbReference type="InterPro" id="IPR009362">
    <property type="entry name" value="YhcG_C"/>
</dbReference>
<protein>
    <submittedName>
        <fullName evidence="3">DUF1016 domain-containing protein</fullName>
    </submittedName>
</protein>
<dbReference type="InterPro" id="IPR041527">
    <property type="entry name" value="YhcG_N"/>
</dbReference>
<dbReference type="Pfam" id="PF06250">
    <property type="entry name" value="YhcG_C"/>
    <property type="match status" value="1"/>
</dbReference>
<reference evidence="3" key="2">
    <citation type="journal article" date="2015" name="Genome Announc.">
        <title>Draft Genome Sequence of Filamentous Marine Cyanobacterium Lyngbya confervoides Strain BDU141951.</title>
        <authorList>
            <person name="Chandrababunaidu M.M."/>
            <person name="Sen D."/>
            <person name="Tripathy S."/>
        </authorList>
    </citation>
    <scope>NUCLEOTIDE SEQUENCE</scope>
    <source>
        <strain evidence="3">BDU141951</strain>
    </source>
</reference>
<reference evidence="3" key="1">
    <citation type="submission" date="2014-11" db="EMBL/GenBank/DDBJ databases">
        <authorList>
            <person name="Malar M.C."/>
            <person name="Sen D."/>
            <person name="Tripathy S."/>
        </authorList>
    </citation>
    <scope>NUCLEOTIDE SEQUENCE</scope>
    <source>
        <strain evidence="3">BDU141951</strain>
    </source>
</reference>
<gene>
    <name evidence="3" type="ORF">QQ91_013210</name>
</gene>
<dbReference type="GO" id="GO:0003676">
    <property type="term" value="F:nucleic acid binding"/>
    <property type="evidence" value="ECO:0007669"/>
    <property type="project" value="InterPro"/>
</dbReference>
<dbReference type="Pfam" id="PF17761">
    <property type="entry name" value="DUF1016_N"/>
    <property type="match status" value="1"/>
</dbReference>
<dbReference type="AlphaFoldDB" id="A0A0C1V719"/>
<feature type="domain" description="YhcG PDDEXK nuclease" evidence="1">
    <location>
        <begin position="176"/>
        <end position="330"/>
    </location>
</feature>
<sequence length="353" mass="40535">MPKQTSLFPDDNYAEFLNGLKQRIRTAQIKAALAVNQELVLLYWQIGQEILARQEERGWGSKVIDRLAKDLKREFPEVKGVSSRNLKYMRTFAEAYPDEAIVQGVLAQIPWYHNIALLEKVKAPEARLWYAQKTVKNGWSRNVLVIQIESDLYRRQGGAATNFDRTLPQPQSDLAKQLVKDPYHFDFLTISEGANERELERGLIDHIRNFLMELGLGFAFLGSQYPIVVSDKEFRLDLLFYHVHLHCYVVVDLKMGEFEPQYSGQMSFYVAAVDNQMRSDRDEPTIGIILCKSKDRTIVEYALQGSQQPIGVSTYQVQSQLPPDIQKNLPTVEQLEMELSTATEKIEDNTDSK</sequence>
<organism evidence="3">
    <name type="scientific">Lyngbya confervoides BDU141951</name>
    <dbReference type="NCBI Taxonomy" id="1574623"/>
    <lineage>
        <taxon>Bacteria</taxon>
        <taxon>Bacillati</taxon>
        <taxon>Cyanobacteriota</taxon>
        <taxon>Cyanophyceae</taxon>
        <taxon>Oscillatoriophycideae</taxon>
        <taxon>Oscillatoriales</taxon>
        <taxon>Microcoleaceae</taxon>
        <taxon>Lyngbya</taxon>
    </lineage>
</organism>
<reference evidence="3" key="3">
    <citation type="submission" date="2020-02" db="EMBL/GenBank/DDBJ databases">
        <authorList>
            <person name="Sarangi A.N."/>
            <person name="Ghosh S."/>
            <person name="Mukherjee M."/>
            <person name="Tripathy S."/>
        </authorList>
    </citation>
    <scope>NUCLEOTIDE SEQUENCE</scope>
    <source>
        <strain evidence="3">BDU141951</strain>
    </source>
</reference>
<dbReference type="InterPro" id="IPR053148">
    <property type="entry name" value="PD-DEXK-like_domain"/>
</dbReference>
<evidence type="ECO:0000259" key="1">
    <source>
        <dbReference type="Pfam" id="PF06250"/>
    </source>
</evidence>
<evidence type="ECO:0000313" key="3">
    <source>
        <dbReference type="EMBL" id="NEV68073.1"/>
    </source>
</evidence>
<feature type="domain" description="YhcG N-terminal" evidence="2">
    <location>
        <begin position="20"/>
        <end position="155"/>
    </location>
</feature>
<dbReference type="Gene3D" id="3.40.1350.10">
    <property type="match status" value="1"/>
</dbReference>
<dbReference type="PANTHER" id="PTHR30547">
    <property type="entry name" value="UNCHARACTERIZED PROTEIN YHCG-RELATED"/>
    <property type="match status" value="1"/>
</dbReference>
<comment type="caution">
    <text evidence="3">The sequence shown here is derived from an EMBL/GenBank/DDBJ whole genome shotgun (WGS) entry which is preliminary data.</text>
</comment>
<proteinExistence type="predicted"/>
<accession>A0A0C1V719</accession>
<dbReference type="InterPro" id="IPR011856">
    <property type="entry name" value="tRNA_endonuc-like_dom_sf"/>
</dbReference>
<evidence type="ECO:0000259" key="2">
    <source>
        <dbReference type="Pfam" id="PF17761"/>
    </source>
</evidence>
<name>A0A0C1V719_9CYAN</name>